<evidence type="ECO:0000313" key="1">
    <source>
        <dbReference type="EMBL" id="KAF4341188.1"/>
    </source>
</evidence>
<reference evidence="1" key="2">
    <citation type="submission" date="2020-02" db="EMBL/GenBank/DDBJ databases">
        <title>Identification and distribution of gene clusters putatively required for synthesis of sphingolipid metabolism inhibitors in phylogenetically diverse species of the filamentous fungus Fusarium.</title>
        <authorList>
            <person name="Kim H.-S."/>
            <person name="Busman M."/>
            <person name="Brown D.W."/>
            <person name="Divon H."/>
            <person name="Uhlig S."/>
            <person name="Proctor R.H."/>
        </authorList>
    </citation>
    <scope>NUCLEOTIDE SEQUENCE</scope>
    <source>
        <strain evidence="1">NRRL 25174</strain>
    </source>
</reference>
<protein>
    <submittedName>
        <fullName evidence="1">Zinc knuckle</fullName>
    </submittedName>
</protein>
<dbReference type="AlphaFoldDB" id="A0A9P5E0H8"/>
<sequence length="199" mass="23067">MLKKKITKIAKQDAAALSRLYWDNYRRGRAQDHAYPSAATKDGWGPHNLKRYLGLSRAQSTMLIQCRTEVIGLNSYLRTINTVFHMFIRCPNLETPRRELFKALDHRDFNKMLSDQPEIAVDWAITHFDIPQFKSAKQDCRFNKPSIFSTLSADSVAHDAPPRCWLASKLPTMSTHGFLSLPYELRHQIYKLYYTTDEG</sequence>
<gene>
    <name evidence="1" type="ORF">FBEOM_4906</name>
</gene>
<name>A0A9P5E0H8_9HYPO</name>
<evidence type="ECO:0000313" key="2">
    <source>
        <dbReference type="Proteomes" id="UP000730481"/>
    </source>
</evidence>
<keyword evidence="2" id="KW-1185">Reference proteome</keyword>
<dbReference type="Proteomes" id="UP000730481">
    <property type="component" value="Unassembled WGS sequence"/>
</dbReference>
<proteinExistence type="predicted"/>
<reference evidence="1" key="1">
    <citation type="journal article" date="2017" name="Mycologia">
        <title>Fusarium algeriense, sp. nov., a novel toxigenic crown rot pathogen of durum wheat from Algeria is nested in the Fusarium burgessii species complex.</title>
        <authorList>
            <person name="Laraba I."/>
            <person name="Keddad A."/>
            <person name="Boureghda H."/>
            <person name="Abdallah N."/>
            <person name="Vaughan M.M."/>
            <person name="Proctor R.H."/>
            <person name="Busman M."/>
            <person name="O'Donnell K."/>
        </authorList>
    </citation>
    <scope>NUCLEOTIDE SEQUENCE</scope>
    <source>
        <strain evidence="1">NRRL 25174</strain>
    </source>
</reference>
<accession>A0A9P5E0H8</accession>
<dbReference type="OrthoDB" id="4842715at2759"/>
<comment type="caution">
    <text evidence="1">The sequence shown here is derived from an EMBL/GenBank/DDBJ whole genome shotgun (WGS) entry which is preliminary data.</text>
</comment>
<organism evidence="1 2">
    <name type="scientific">Fusarium beomiforme</name>
    <dbReference type="NCBI Taxonomy" id="44412"/>
    <lineage>
        <taxon>Eukaryota</taxon>
        <taxon>Fungi</taxon>
        <taxon>Dikarya</taxon>
        <taxon>Ascomycota</taxon>
        <taxon>Pezizomycotina</taxon>
        <taxon>Sordariomycetes</taxon>
        <taxon>Hypocreomycetidae</taxon>
        <taxon>Hypocreales</taxon>
        <taxon>Nectriaceae</taxon>
        <taxon>Fusarium</taxon>
        <taxon>Fusarium burgessii species complex</taxon>
    </lineage>
</organism>
<dbReference type="EMBL" id="PVQB02000204">
    <property type="protein sequence ID" value="KAF4341188.1"/>
    <property type="molecule type" value="Genomic_DNA"/>
</dbReference>